<dbReference type="EMBL" id="NVQC01000024">
    <property type="protein sequence ID" value="PTL35412.1"/>
    <property type="molecule type" value="Genomic_DNA"/>
</dbReference>
<accession>A0A2T4TWC8</accession>
<dbReference type="Gene3D" id="1.10.150.650">
    <property type="match status" value="1"/>
</dbReference>
<dbReference type="InterPro" id="IPR004013">
    <property type="entry name" value="PHP_dom"/>
</dbReference>
<feature type="compositionally biased region" description="Basic and acidic residues" evidence="1">
    <location>
        <begin position="282"/>
        <end position="291"/>
    </location>
</feature>
<evidence type="ECO:0000313" key="3">
    <source>
        <dbReference type="EMBL" id="PTL35412.1"/>
    </source>
</evidence>
<dbReference type="SMART" id="SM00481">
    <property type="entry name" value="POLIIIAc"/>
    <property type="match status" value="1"/>
</dbReference>
<sequence>MRLIDLHTHTTASDGVLSPQQLVRFAKDCNISVLAVTDHDTLEGLPAAVAEASQVGLQVVAGVEITAHVGDLEIHILGHFIDPDDNQLAAFLASSRNDRIERAHRMIAKLWALGLPLDADEVLSMALGSSVGRPHVAQAMIRRGYVTSMKEAFDRYLTTGKPGYVERSRIPATGVIRTIKEAGGVPSLAHPGQYGHDEIIPSLVQHGLMGLEVYHLEHDTESLFRYERACLRYGLLAVGGSDYHGTPGLRSDGLGRSAVPEAKFEQLLAAVSASRTTASGCKGEEGSRIPRDQAGQVNR</sequence>
<keyword evidence="4" id="KW-1185">Reference proteome</keyword>
<dbReference type="Pfam" id="PF02811">
    <property type="entry name" value="PHP"/>
    <property type="match status" value="1"/>
</dbReference>
<evidence type="ECO:0000259" key="2">
    <source>
        <dbReference type="SMART" id="SM00481"/>
    </source>
</evidence>
<feature type="region of interest" description="Disordered" evidence="1">
    <location>
        <begin position="278"/>
        <end position="299"/>
    </location>
</feature>
<proteinExistence type="predicted"/>
<dbReference type="InterPro" id="IPR052018">
    <property type="entry name" value="PHP_domain"/>
</dbReference>
<comment type="caution">
    <text evidence="3">The sequence shown here is derived from an EMBL/GenBank/DDBJ whole genome shotgun (WGS) entry which is preliminary data.</text>
</comment>
<evidence type="ECO:0000256" key="1">
    <source>
        <dbReference type="SAM" id="MobiDB-lite"/>
    </source>
</evidence>
<dbReference type="CDD" id="cd07438">
    <property type="entry name" value="PHP_HisPPase_AMP"/>
    <property type="match status" value="1"/>
</dbReference>
<dbReference type="OrthoDB" id="9804333at2"/>
<dbReference type="Gene3D" id="3.20.20.140">
    <property type="entry name" value="Metal-dependent hydrolases"/>
    <property type="match status" value="1"/>
</dbReference>
<organism evidence="3 4">
    <name type="scientific">Candidatus Methylomirabilis limnetica</name>
    <dbReference type="NCBI Taxonomy" id="2033718"/>
    <lineage>
        <taxon>Bacteria</taxon>
        <taxon>Candidatus Methylomirabilota</taxon>
        <taxon>Candidatus Methylomirabilia</taxon>
        <taxon>Candidatus Methylomirabilales</taxon>
        <taxon>Candidatus Methylomirabilaceae</taxon>
        <taxon>Candidatus Methylomirabilis</taxon>
    </lineage>
</organism>
<reference evidence="3 4" key="1">
    <citation type="submission" date="2017-09" db="EMBL/GenBank/DDBJ databases">
        <title>Bloom of a denitrifying methanotroph, Candidatus Methylomirabilis limnetica, in a deep stratified lake.</title>
        <authorList>
            <person name="Graf J.S."/>
            <person name="Marchant H.K."/>
            <person name="Tienken D."/>
            <person name="Hach P.F."/>
            <person name="Brand A."/>
            <person name="Schubert C.J."/>
            <person name="Kuypers M.M."/>
            <person name="Milucka J."/>
        </authorList>
    </citation>
    <scope>NUCLEOTIDE SEQUENCE [LARGE SCALE GENOMIC DNA]</scope>
    <source>
        <strain evidence="3 4">Zug</strain>
    </source>
</reference>
<protein>
    <submittedName>
        <fullName evidence="3">Phosphatase</fullName>
    </submittedName>
</protein>
<dbReference type="InterPro" id="IPR003141">
    <property type="entry name" value="Pol/His_phosphatase_N"/>
</dbReference>
<dbReference type="PANTHER" id="PTHR42924:SF3">
    <property type="entry name" value="POLYMERASE_HISTIDINOL PHOSPHATASE N-TERMINAL DOMAIN-CONTAINING PROTEIN"/>
    <property type="match status" value="1"/>
</dbReference>
<gene>
    <name evidence="3" type="ORF">CLG94_10110</name>
</gene>
<dbReference type="GO" id="GO:0004534">
    <property type="term" value="F:5'-3' RNA exonuclease activity"/>
    <property type="evidence" value="ECO:0007669"/>
    <property type="project" value="TreeGrafter"/>
</dbReference>
<feature type="domain" description="Polymerase/histidinol phosphatase N-terminal" evidence="2">
    <location>
        <begin position="4"/>
        <end position="69"/>
    </location>
</feature>
<dbReference type="AlphaFoldDB" id="A0A2T4TWC8"/>
<dbReference type="GO" id="GO:0035312">
    <property type="term" value="F:5'-3' DNA exonuclease activity"/>
    <property type="evidence" value="ECO:0007669"/>
    <property type="project" value="TreeGrafter"/>
</dbReference>
<dbReference type="Proteomes" id="UP000241436">
    <property type="component" value="Unassembled WGS sequence"/>
</dbReference>
<dbReference type="RefSeq" id="WP_107563214.1">
    <property type="nucleotide sequence ID" value="NZ_NVQC01000024.1"/>
</dbReference>
<dbReference type="InterPro" id="IPR016195">
    <property type="entry name" value="Pol/histidinol_Pase-like"/>
</dbReference>
<name>A0A2T4TWC8_9BACT</name>
<dbReference type="PANTHER" id="PTHR42924">
    <property type="entry name" value="EXONUCLEASE"/>
    <property type="match status" value="1"/>
</dbReference>
<evidence type="ECO:0000313" key="4">
    <source>
        <dbReference type="Proteomes" id="UP000241436"/>
    </source>
</evidence>
<dbReference type="SUPFAM" id="SSF89550">
    <property type="entry name" value="PHP domain-like"/>
    <property type="match status" value="1"/>
</dbReference>
<reference evidence="4" key="2">
    <citation type="journal article" date="2018" name="Environ. Microbiol.">
        <title>Bloom of a denitrifying methanotroph, 'Candidatus Methylomirabilis limnetica', in a deep stratified lake.</title>
        <authorList>
            <person name="Graf J.S."/>
            <person name="Mayr M.J."/>
            <person name="Marchant H.K."/>
            <person name="Tienken D."/>
            <person name="Hach P.F."/>
            <person name="Brand A."/>
            <person name="Schubert C.J."/>
            <person name="Kuypers M.M."/>
            <person name="Milucka J."/>
        </authorList>
    </citation>
    <scope>NUCLEOTIDE SEQUENCE [LARGE SCALE GENOMIC DNA]</scope>
    <source>
        <strain evidence="4">Zug</strain>
    </source>
</reference>